<keyword evidence="2" id="KW-0479">Metal-binding</keyword>
<evidence type="ECO:0000313" key="7">
    <source>
        <dbReference type="EMBL" id="PYH77582.1"/>
    </source>
</evidence>
<dbReference type="EMBL" id="KZ821739">
    <property type="protein sequence ID" value="PYH77582.1"/>
    <property type="molecule type" value="Genomic_DNA"/>
</dbReference>
<dbReference type="InterPro" id="IPR036922">
    <property type="entry name" value="Rieske_2Fe-2S_sf"/>
</dbReference>
<dbReference type="GO" id="GO:0016491">
    <property type="term" value="F:oxidoreductase activity"/>
    <property type="evidence" value="ECO:0007669"/>
    <property type="project" value="UniProtKB-KW"/>
</dbReference>
<name>A0A319DCK0_9EURO</name>
<dbReference type="AlphaFoldDB" id="A0A319DCK0"/>
<evidence type="ECO:0000256" key="4">
    <source>
        <dbReference type="ARBA" id="ARBA00023004"/>
    </source>
</evidence>
<evidence type="ECO:0000256" key="2">
    <source>
        <dbReference type="ARBA" id="ARBA00022723"/>
    </source>
</evidence>
<dbReference type="Gene3D" id="2.102.10.10">
    <property type="entry name" value="Rieske [2Fe-2S] iron-sulphur domain"/>
    <property type="match status" value="1"/>
</dbReference>
<keyword evidence="3" id="KW-0560">Oxidoreductase</keyword>
<dbReference type="InterPro" id="IPR001663">
    <property type="entry name" value="Rng_hydr_dOase-A"/>
</dbReference>
<feature type="domain" description="Rieske" evidence="6">
    <location>
        <begin position="1"/>
        <end position="31"/>
    </location>
</feature>
<dbReference type="OrthoDB" id="426882at2759"/>
<keyword evidence="5" id="KW-0411">Iron-sulfur</keyword>
<dbReference type="RefSeq" id="XP_025487782.1">
    <property type="nucleotide sequence ID" value="XM_025637115.1"/>
</dbReference>
<organism evidence="7 8">
    <name type="scientific">Aspergillus uvarum CBS 121591</name>
    <dbReference type="NCBI Taxonomy" id="1448315"/>
    <lineage>
        <taxon>Eukaryota</taxon>
        <taxon>Fungi</taxon>
        <taxon>Dikarya</taxon>
        <taxon>Ascomycota</taxon>
        <taxon>Pezizomycotina</taxon>
        <taxon>Eurotiomycetes</taxon>
        <taxon>Eurotiomycetidae</taxon>
        <taxon>Eurotiales</taxon>
        <taxon>Aspergillaceae</taxon>
        <taxon>Aspergillus</taxon>
        <taxon>Aspergillus subgen. Circumdati</taxon>
    </lineage>
</organism>
<gene>
    <name evidence="7" type="ORF">BO82DRAFT_368356</name>
</gene>
<reference evidence="7 8" key="1">
    <citation type="submission" date="2016-12" db="EMBL/GenBank/DDBJ databases">
        <title>The genomes of Aspergillus section Nigri reveals drivers in fungal speciation.</title>
        <authorList>
            <consortium name="DOE Joint Genome Institute"/>
            <person name="Vesth T.C."/>
            <person name="Nybo J."/>
            <person name="Theobald S."/>
            <person name="Brandl J."/>
            <person name="Frisvad J.C."/>
            <person name="Nielsen K.F."/>
            <person name="Lyhne E.K."/>
            <person name="Kogle M.E."/>
            <person name="Kuo A."/>
            <person name="Riley R."/>
            <person name="Clum A."/>
            <person name="Nolan M."/>
            <person name="Lipzen A."/>
            <person name="Salamov A."/>
            <person name="Henrissat B."/>
            <person name="Wiebenga A."/>
            <person name="De Vries R.P."/>
            <person name="Grigoriev I.V."/>
            <person name="Mortensen U.H."/>
            <person name="Andersen M.R."/>
            <person name="Baker S.E."/>
        </authorList>
    </citation>
    <scope>NUCLEOTIDE SEQUENCE [LARGE SCALE GENOMIC DNA]</scope>
    <source>
        <strain evidence="7 8">CBS 121591</strain>
    </source>
</reference>
<dbReference type="PANTHER" id="PTHR43756:SF6">
    <property type="entry name" value="CLUSTER-BINDING PROTEIN, PUTATIVE (AFU_ORTHOLOGUE AFUA_6G03920)-RELATED"/>
    <property type="match status" value="1"/>
</dbReference>
<evidence type="ECO:0000256" key="3">
    <source>
        <dbReference type="ARBA" id="ARBA00023002"/>
    </source>
</evidence>
<dbReference type="GO" id="GO:0051537">
    <property type="term" value="F:2 iron, 2 sulfur cluster binding"/>
    <property type="evidence" value="ECO:0007669"/>
    <property type="project" value="UniProtKB-KW"/>
</dbReference>
<sequence>MVLGCGYHGWSYNTTGALTKAPMFDDLPGFKKEANSLFEIHTKQDDAGFLFVNFDQSAEARNSPLPPAAKIGHPVMIYQTSQYLDSWTPRSDFNWKIMAPFGLLTTVYTKRGSPFWFLVSYSPDSAGQTTVRCEAYSVRKQHTPLDSDVKKNWGEQLRLKVQGFEQAYRKALRDGPNLGASVDGQAFIADQVDVHLEREVAEGKEIRPAAVQASNGATSAADKLNLTGDEVTWYDAPT</sequence>
<dbReference type="PANTHER" id="PTHR43756">
    <property type="entry name" value="CHOLINE MONOOXYGENASE, CHLOROPLASTIC"/>
    <property type="match status" value="1"/>
</dbReference>
<evidence type="ECO:0000313" key="8">
    <source>
        <dbReference type="Proteomes" id="UP000248340"/>
    </source>
</evidence>
<dbReference type="SUPFAM" id="SSF50022">
    <property type="entry name" value="ISP domain"/>
    <property type="match status" value="1"/>
</dbReference>
<protein>
    <recommendedName>
        <fullName evidence="6">Rieske domain-containing protein</fullName>
    </recommendedName>
</protein>
<keyword evidence="1" id="KW-0001">2Fe-2S</keyword>
<dbReference type="GeneID" id="37139856"/>
<proteinExistence type="predicted"/>
<dbReference type="GO" id="GO:0046872">
    <property type="term" value="F:metal ion binding"/>
    <property type="evidence" value="ECO:0007669"/>
    <property type="project" value="UniProtKB-KW"/>
</dbReference>
<accession>A0A319DCK0</accession>
<dbReference type="STRING" id="1448315.A0A319DCK0"/>
<dbReference type="InterPro" id="IPR017941">
    <property type="entry name" value="Rieske_2Fe-2S"/>
</dbReference>
<dbReference type="PROSITE" id="PS51296">
    <property type="entry name" value="RIESKE"/>
    <property type="match status" value="1"/>
</dbReference>
<evidence type="ECO:0000256" key="1">
    <source>
        <dbReference type="ARBA" id="ARBA00022714"/>
    </source>
</evidence>
<dbReference type="Proteomes" id="UP000248340">
    <property type="component" value="Unassembled WGS sequence"/>
</dbReference>
<evidence type="ECO:0000256" key="5">
    <source>
        <dbReference type="ARBA" id="ARBA00023014"/>
    </source>
</evidence>
<evidence type="ECO:0000259" key="6">
    <source>
        <dbReference type="PROSITE" id="PS51296"/>
    </source>
</evidence>
<dbReference type="VEuPathDB" id="FungiDB:BO82DRAFT_368356"/>
<keyword evidence="8" id="KW-1185">Reference proteome</keyword>
<keyword evidence="4" id="KW-0408">Iron</keyword>